<dbReference type="Pfam" id="PF07727">
    <property type="entry name" value="RVT_2"/>
    <property type="match status" value="1"/>
</dbReference>
<dbReference type="InterPro" id="IPR013103">
    <property type="entry name" value="RVT_2"/>
</dbReference>
<protein>
    <submittedName>
        <fullName evidence="2">Integrase, catalytic core</fullName>
    </submittedName>
</protein>
<dbReference type="OrthoDB" id="1749075at2759"/>
<evidence type="ECO:0000313" key="3">
    <source>
        <dbReference type="Proteomes" id="UP000325315"/>
    </source>
</evidence>
<comment type="caution">
    <text evidence="2">The sequence shown here is derived from an EMBL/GenBank/DDBJ whole genome shotgun (WGS) entry which is preliminary data.</text>
</comment>
<sequence length="149" mass="17507">MTTHDFKRRSFDSCLYFKKNSDGSYVYLLFYVDDMLIATKDKGEIRKVKVQLSKEFEMKDLGVANKILGIEILRDRKACKLYLILYRFSMQSAKLVSTSLAANFILSSTLSPQSDFRLTTCHEFHILVQWDLSCMLWFAYVQIYHMQLV</sequence>
<evidence type="ECO:0000259" key="1">
    <source>
        <dbReference type="Pfam" id="PF07727"/>
    </source>
</evidence>
<accession>A0A5B6VF43</accession>
<proteinExistence type="predicted"/>
<dbReference type="AlphaFoldDB" id="A0A5B6VF43"/>
<dbReference type="EMBL" id="SMMG02000007">
    <property type="protein sequence ID" value="KAA3467556.1"/>
    <property type="molecule type" value="Genomic_DNA"/>
</dbReference>
<feature type="domain" description="Reverse transcriptase Ty1/copia-type" evidence="1">
    <location>
        <begin position="3"/>
        <end position="86"/>
    </location>
</feature>
<evidence type="ECO:0000313" key="2">
    <source>
        <dbReference type="EMBL" id="KAA3467556.1"/>
    </source>
</evidence>
<organism evidence="2 3">
    <name type="scientific">Gossypium australe</name>
    <dbReference type="NCBI Taxonomy" id="47621"/>
    <lineage>
        <taxon>Eukaryota</taxon>
        <taxon>Viridiplantae</taxon>
        <taxon>Streptophyta</taxon>
        <taxon>Embryophyta</taxon>
        <taxon>Tracheophyta</taxon>
        <taxon>Spermatophyta</taxon>
        <taxon>Magnoliopsida</taxon>
        <taxon>eudicotyledons</taxon>
        <taxon>Gunneridae</taxon>
        <taxon>Pentapetalae</taxon>
        <taxon>rosids</taxon>
        <taxon>malvids</taxon>
        <taxon>Malvales</taxon>
        <taxon>Malvaceae</taxon>
        <taxon>Malvoideae</taxon>
        <taxon>Gossypium</taxon>
    </lineage>
</organism>
<dbReference type="Proteomes" id="UP000325315">
    <property type="component" value="Unassembled WGS sequence"/>
</dbReference>
<reference evidence="3" key="1">
    <citation type="journal article" date="2019" name="Plant Biotechnol. J.">
        <title>Genome sequencing of the Australian wild diploid species Gossypium australe highlights disease resistance and delayed gland morphogenesis.</title>
        <authorList>
            <person name="Cai Y."/>
            <person name="Cai X."/>
            <person name="Wang Q."/>
            <person name="Wang P."/>
            <person name="Zhang Y."/>
            <person name="Cai C."/>
            <person name="Xu Y."/>
            <person name="Wang K."/>
            <person name="Zhou Z."/>
            <person name="Wang C."/>
            <person name="Geng S."/>
            <person name="Li B."/>
            <person name="Dong Q."/>
            <person name="Hou Y."/>
            <person name="Wang H."/>
            <person name="Ai P."/>
            <person name="Liu Z."/>
            <person name="Yi F."/>
            <person name="Sun M."/>
            <person name="An G."/>
            <person name="Cheng J."/>
            <person name="Zhang Y."/>
            <person name="Shi Q."/>
            <person name="Xie Y."/>
            <person name="Shi X."/>
            <person name="Chang Y."/>
            <person name="Huang F."/>
            <person name="Chen Y."/>
            <person name="Hong S."/>
            <person name="Mi L."/>
            <person name="Sun Q."/>
            <person name="Zhang L."/>
            <person name="Zhou B."/>
            <person name="Peng R."/>
            <person name="Zhang X."/>
            <person name="Liu F."/>
        </authorList>
    </citation>
    <scope>NUCLEOTIDE SEQUENCE [LARGE SCALE GENOMIC DNA]</scope>
    <source>
        <strain evidence="3">cv. PA1801</strain>
    </source>
</reference>
<gene>
    <name evidence="2" type="ORF">EPI10_002560</name>
</gene>
<name>A0A5B6VF43_9ROSI</name>
<keyword evidence="3" id="KW-1185">Reference proteome</keyword>